<gene>
    <name evidence="2" type="ORF">RJ640_021929</name>
</gene>
<evidence type="ECO:0000313" key="3">
    <source>
        <dbReference type="Proteomes" id="UP001187471"/>
    </source>
</evidence>
<feature type="domain" description="Retrotransposon Copia-like N-terminal" evidence="1">
    <location>
        <begin position="160"/>
        <end position="190"/>
    </location>
</feature>
<evidence type="ECO:0000313" key="2">
    <source>
        <dbReference type="EMBL" id="KAK2974861.1"/>
    </source>
</evidence>
<protein>
    <recommendedName>
        <fullName evidence="1">Retrotransposon Copia-like N-terminal domain-containing protein</fullName>
    </recommendedName>
</protein>
<organism evidence="2 3">
    <name type="scientific">Escallonia rubra</name>
    <dbReference type="NCBI Taxonomy" id="112253"/>
    <lineage>
        <taxon>Eukaryota</taxon>
        <taxon>Viridiplantae</taxon>
        <taxon>Streptophyta</taxon>
        <taxon>Embryophyta</taxon>
        <taxon>Tracheophyta</taxon>
        <taxon>Spermatophyta</taxon>
        <taxon>Magnoliopsida</taxon>
        <taxon>eudicotyledons</taxon>
        <taxon>Gunneridae</taxon>
        <taxon>Pentapetalae</taxon>
        <taxon>asterids</taxon>
        <taxon>campanulids</taxon>
        <taxon>Escalloniales</taxon>
        <taxon>Escalloniaceae</taxon>
        <taxon>Escallonia</taxon>
    </lineage>
</organism>
<dbReference type="EMBL" id="JAVXUO010002270">
    <property type="protein sequence ID" value="KAK2974861.1"/>
    <property type="molecule type" value="Genomic_DNA"/>
</dbReference>
<dbReference type="AlphaFoldDB" id="A0AA88R9D6"/>
<dbReference type="Pfam" id="PF14244">
    <property type="entry name" value="Retrotran_gag_3"/>
    <property type="match status" value="1"/>
</dbReference>
<keyword evidence="3" id="KW-1185">Reference proteome</keyword>
<reference evidence="2" key="1">
    <citation type="submission" date="2022-12" db="EMBL/GenBank/DDBJ databases">
        <title>Draft genome assemblies for two species of Escallonia (Escalloniales).</title>
        <authorList>
            <person name="Chanderbali A."/>
            <person name="Dervinis C."/>
            <person name="Anghel I."/>
            <person name="Soltis D."/>
            <person name="Soltis P."/>
            <person name="Zapata F."/>
        </authorList>
    </citation>
    <scope>NUCLEOTIDE SEQUENCE</scope>
    <source>
        <strain evidence="2">UCBG92.1500</strain>
        <tissue evidence="2">Leaf</tissue>
    </source>
</reference>
<name>A0AA88R9D6_9ASTE</name>
<evidence type="ECO:0000259" key="1">
    <source>
        <dbReference type="Pfam" id="PF14244"/>
    </source>
</evidence>
<dbReference type="PANTHER" id="PTHR37610">
    <property type="entry name" value="CCHC-TYPE DOMAIN-CONTAINING PROTEIN"/>
    <property type="match status" value="1"/>
</dbReference>
<dbReference type="PANTHER" id="PTHR37610:SF38">
    <property type="entry name" value="RETROTRANSPOSON COPIA-LIKE N-TERMINAL DOMAIN-CONTAINING PROTEIN"/>
    <property type="match status" value="1"/>
</dbReference>
<dbReference type="Proteomes" id="UP001187471">
    <property type="component" value="Unassembled WGS sequence"/>
</dbReference>
<comment type="caution">
    <text evidence="2">The sequence shown here is derived from an EMBL/GenBank/DDBJ whole genome shotgun (WGS) entry which is preliminary data.</text>
</comment>
<proteinExistence type="predicted"/>
<sequence>MPNTIEKLNSFVVMALSNNGLREELLKGIVKLENSILHFSACKGLKRKEKIKRNGAFFTTLIDKNTYSFQYLQLIDKHLHGKQVKRRETETDLDPISHYDTRYFASRNHPLVNLYKQPAINNFITSARNHRKRLSQIMNKTLTTATQETLAAPIDIKQEDSNYGLWSQVVEMYISGKDKLGYINGDLPQPQETYPSFRKWRTENAVVKSWLINSMDPKLISNYIRFRMAKAI</sequence>
<accession>A0AA88R9D6</accession>
<dbReference type="InterPro" id="IPR029472">
    <property type="entry name" value="Copia-like_N"/>
</dbReference>